<comment type="similarity">
    <text evidence="2">Belongs to the diaminopimelate epimerase family.</text>
</comment>
<evidence type="ECO:0000256" key="5">
    <source>
        <dbReference type="ARBA" id="ARBA00023154"/>
    </source>
</evidence>
<evidence type="ECO:0000256" key="1">
    <source>
        <dbReference type="ARBA" id="ARBA00005196"/>
    </source>
</evidence>
<evidence type="ECO:0000256" key="6">
    <source>
        <dbReference type="ARBA" id="ARBA00023235"/>
    </source>
</evidence>
<name>H5SPZ5_9ZZZZ</name>
<dbReference type="InterPro" id="IPR018510">
    <property type="entry name" value="DAP_epimerase_AS"/>
</dbReference>
<proteinExistence type="inferred from homology"/>
<comment type="pathway">
    <text evidence="1">Amino-acid biosynthesis; L-lysine biosynthesis via DAP pathway; DL-2,6-diaminopimelate from LL-2,6-diaminopimelate: step 1/1.</text>
</comment>
<reference evidence="8" key="1">
    <citation type="journal article" date="2005" name="Environ. Microbiol.">
        <title>Genetic and functional properties of uncultivated thermophilic crenarchaeotes from a subsurface gold mine as revealed by analysis of genome fragments.</title>
        <authorList>
            <person name="Nunoura T."/>
            <person name="Hirayama H."/>
            <person name="Takami H."/>
            <person name="Oida H."/>
            <person name="Nishi S."/>
            <person name="Shimamura S."/>
            <person name="Suzuki Y."/>
            <person name="Inagaki F."/>
            <person name="Takai K."/>
            <person name="Nealson K.H."/>
            <person name="Horikoshi K."/>
        </authorList>
    </citation>
    <scope>NUCLEOTIDE SEQUENCE</scope>
</reference>
<dbReference type="HAMAP" id="MF_00197">
    <property type="entry name" value="DAP_epimerase"/>
    <property type="match status" value="1"/>
</dbReference>
<evidence type="ECO:0000256" key="7">
    <source>
        <dbReference type="ARBA" id="ARBA00051712"/>
    </source>
</evidence>
<dbReference type="SUPFAM" id="SSF54506">
    <property type="entry name" value="Diaminopimelate epimerase-like"/>
    <property type="match status" value="2"/>
</dbReference>
<keyword evidence="5" id="KW-0457">Lysine biosynthesis</keyword>
<protein>
    <recommendedName>
        <fullName evidence="3">diaminopimelate epimerase</fullName>
        <ecNumber evidence="3">5.1.1.7</ecNumber>
    </recommendedName>
</protein>
<keyword evidence="4" id="KW-0028">Amino-acid biosynthesis</keyword>
<dbReference type="GO" id="GO:0008837">
    <property type="term" value="F:diaminopimelate epimerase activity"/>
    <property type="evidence" value="ECO:0007669"/>
    <property type="project" value="UniProtKB-EC"/>
</dbReference>
<accession>H5SPZ5</accession>
<sequence length="271" mass="29773">MKGIKFEKMHSLGNDFVIIDGFEFHISSPPSFARKYLHRNFGIGGDQLLILLPSKVADVKMRIFNPDGSEAEMCGNGIRCLVDFALRKGYVSGDEVRVETLAGIKIVRKVNKHYRVNMGKPSLNPQTLPSNYTGENPAKIRIEEREIELYLISMGNPHAVTFEALPFEEYAQKIAQKREIFPQGVNVEFAEVCGERELKVKVWERGAGPTLACGTGACATAVAGIVSGKVKSPVDVWLPGGKLVVEWSGEDVVLTGGVERVFEGTLFSEGD</sequence>
<dbReference type="PROSITE" id="PS01326">
    <property type="entry name" value="DAP_EPIMERASE"/>
    <property type="match status" value="1"/>
</dbReference>
<dbReference type="PANTHER" id="PTHR31689:SF0">
    <property type="entry name" value="DIAMINOPIMELATE EPIMERASE"/>
    <property type="match status" value="1"/>
</dbReference>
<dbReference type="PANTHER" id="PTHR31689">
    <property type="entry name" value="DIAMINOPIMELATE EPIMERASE, CHLOROPLASTIC"/>
    <property type="match status" value="1"/>
</dbReference>
<evidence type="ECO:0000256" key="3">
    <source>
        <dbReference type="ARBA" id="ARBA00013080"/>
    </source>
</evidence>
<keyword evidence="6" id="KW-0413">Isomerase</keyword>
<evidence type="ECO:0000256" key="4">
    <source>
        <dbReference type="ARBA" id="ARBA00022605"/>
    </source>
</evidence>
<dbReference type="InterPro" id="IPR001653">
    <property type="entry name" value="DAP_epimerase_DapF"/>
</dbReference>
<reference evidence="8" key="2">
    <citation type="journal article" date="2012" name="PLoS ONE">
        <title>A Deeply Branching Thermophilic Bacterium with an Ancient Acetyl-CoA Pathway Dominates a Subsurface Ecosystem.</title>
        <authorList>
            <person name="Takami H."/>
            <person name="Noguchi H."/>
            <person name="Takaki Y."/>
            <person name="Uchiyama I."/>
            <person name="Toyoda A."/>
            <person name="Nishi S."/>
            <person name="Chee G.-J."/>
            <person name="Arai W."/>
            <person name="Nunoura T."/>
            <person name="Itoh T."/>
            <person name="Hattori M."/>
            <person name="Takai K."/>
        </authorList>
    </citation>
    <scope>NUCLEOTIDE SEQUENCE</scope>
</reference>
<evidence type="ECO:0000313" key="8">
    <source>
        <dbReference type="EMBL" id="BAL58231.1"/>
    </source>
</evidence>
<dbReference type="Gene3D" id="3.10.310.10">
    <property type="entry name" value="Diaminopimelate Epimerase, Chain A, domain 1"/>
    <property type="match status" value="2"/>
</dbReference>
<dbReference type="EC" id="5.1.1.7" evidence="3"/>
<dbReference type="EMBL" id="AP011797">
    <property type="protein sequence ID" value="BAL58231.1"/>
    <property type="molecule type" value="Genomic_DNA"/>
</dbReference>
<evidence type="ECO:0000256" key="2">
    <source>
        <dbReference type="ARBA" id="ARBA00010219"/>
    </source>
</evidence>
<gene>
    <name evidence="8" type="ORF">HGMM_F55D02C31</name>
</gene>
<organism evidence="8">
    <name type="scientific">uncultured prokaryote</name>
    <dbReference type="NCBI Taxonomy" id="198431"/>
    <lineage>
        <taxon>unclassified sequences</taxon>
        <taxon>environmental samples</taxon>
    </lineage>
</organism>
<dbReference type="GO" id="GO:0009089">
    <property type="term" value="P:lysine biosynthetic process via diaminopimelate"/>
    <property type="evidence" value="ECO:0007669"/>
    <property type="project" value="UniProtKB-UniPathway"/>
</dbReference>
<dbReference type="NCBIfam" id="TIGR00652">
    <property type="entry name" value="DapF"/>
    <property type="match status" value="1"/>
</dbReference>
<comment type="catalytic activity">
    <reaction evidence="7">
        <text>(2S,6S)-2,6-diaminopimelate = meso-2,6-diaminopimelate</text>
        <dbReference type="Rhea" id="RHEA:15393"/>
        <dbReference type="ChEBI" id="CHEBI:57609"/>
        <dbReference type="ChEBI" id="CHEBI:57791"/>
        <dbReference type="EC" id="5.1.1.7"/>
    </reaction>
</comment>
<dbReference type="Pfam" id="PF01678">
    <property type="entry name" value="DAP_epimerase"/>
    <property type="match status" value="2"/>
</dbReference>
<dbReference type="AlphaFoldDB" id="H5SPZ5"/>
<dbReference type="UniPathway" id="UPA00034">
    <property type="reaction ID" value="UER00025"/>
</dbReference>